<dbReference type="Proteomes" id="UP000004986">
    <property type="component" value="Unassembled WGS sequence"/>
</dbReference>
<dbReference type="HOGENOM" id="CLU_2495549_0_0_6"/>
<dbReference type="EMBL" id="AEAI01000516">
    <property type="protein sequence ID" value="EGH42785.1"/>
    <property type="molecule type" value="Genomic_DNA"/>
</dbReference>
<name>F3G6T5_PSESJ</name>
<evidence type="ECO:0000313" key="2">
    <source>
        <dbReference type="Proteomes" id="UP000004986"/>
    </source>
</evidence>
<organism evidence="1 2">
    <name type="scientific">Pseudomonas syringae pv. pisi str. 1704B</name>
    <dbReference type="NCBI Taxonomy" id="629263"/>
    <lineage>
        <taxon>Bacteria</taxon>
        <taxon>Pseudomonadati</taxon>
        <taxon>Pseudomonadota</taxon>
        <taxon>Gammaproteobacteria</taxon>
        <taxon>Pseudomonadales</taxon>
        <taxon>Pseudomonadaceae</taxon>
        <taxon>Pseudomonas</taxon>
        <taxon>Pseudomonas syringae</taxon>
    </lineage>
</organism>
<gene>
    <name evidence="1" type="ORF">PSYPI_10420</name>
</gene>
<evidence type="ECO:0000313" key="1">
    <source>
        <dbReference type="EMBL" id="EGH42785.1"/>
    </source>
</evidence>
<keyword evidence="2" id="KW-1185">Reference proteome</keyword>
<dbReference type="BioCyc" id="PSYR629263:G11X0-1757-MONOMER"/>
<accession>F3G6T5</accession>
<dbReference type="AlphaFoldDB" id="F3G6T5"/>
<proteinExistence type="predicted"/>
<comment type="caution">
    <text evidence="1">The sequence shown here is derived from an EMBL/GenBank/DDBJ whole genome shotgun (WGS) entry which is preliminary data.</text>
</comment>
<reference evidence="1 2" key="1">
    <citation type="journal article" date="2011" name="PLoS Pathog.">
        <title>Dynamic evolution of pathogenicity revealed by sequencing and comparative genomics of 19 Pseudomonas syringae isolates.</title>
        <authorList>
            <person name="Baltrus D.A."/>
            <person name="Nishimura M.T."/>
            <person name="Romanchuk A."/>
            <person name="Chang J.H."/>
            <person name="Mukhtar M.S."/>
            <person name="Cherkis K."/>
            <person name="Roach J."/>
            <person name="Grant S.R."/>
            <person name="Jones C.D."/>
            <person name="Dangl J.L."/>
        </authorList>
    </citation>
    <scope>NUCLEOTIDE SEQUENCE [LARGE SCALE GENOMIC DNA]</scope>
    <source>
        <strain evidence="1 2">1704B</strain>
    </source>
</reference>
<protein>
    <submittedName>
        <fullName evidence="1">Uncharacterized protein</fullName>
    </submittedName>
</protein>
<sequence>MTDSERLICEYALVSDVLTRLKETSLVDDPAVLAQLKDLQIAMAELEAMIYQLQQAATLQQAETRRSPPRLFLVKPIPSTPPTIDR</sequence>